<comment type="caution">
    <text evidence="2">The sequence shown here is derived from an EMBL/GenBank/DDBJ whole genome shotgun (WGS) entry which is preliminary data.</text>
</comment>
<dbReference type="EMBL" id="JBBPFD010000017">
    <property type="protein sequence ID" value="KAK7891847.1"/>
    <property type="molecule type" value="Genomic_DNA"/>
</dbReference>
<reference evidence="3" key="1">
    <citation type="submission" date="2024-04" db="EMBL/GenBank/DDBJ databases">
        <title>Salinicola lusitanus LLJ914,a marine bacterium isolated from the Okinawa Trough.</title>
        <authorList>
            <person name="Li J."/>
        </authorList>
    </citation>
    <scope>NUCLEOTIDE SEQUENCE [LARGE SCALE GENOMIC DNA]</scope>
</reference>
<evidence type="ECO:0000313" key="3">
    <source>
        <dbReference type="Proteomes" id="UP001460270"/>
    </source>
</evidence>
<dbReference type="Proteomes" id="UP001460270">
    <property type="component" value="Unassembled WGS sequence"/>
</dbReference>
<organism evidence="2 3">
    <name type="scientific">Mugilogobius chulae</name>
    <name type="common">yellowstripe goby</name>
    <dbReference type="NCBI Taxonomy" id="88201"/>
    <lineage>
        <taxon>Eukaryota</taxon>
        <taxon>Metazoa</taxon>
        <taxon>Chordata</taxon>
        <taxon>Craniata</taxon>
        <taxon>Vertebrata</taxon>
        <taxon>Euteleostomi</taxon>
        <taxon>Actinopterygii</taxon>
        <taxon>Neopterygii</taxon>
        <taxon>Teleostei</taxon>
        <taxon>Neoteleostei</taxon>
        <taxon>Acanthomorphata</taxon>
        <taxon>Gobiaria</taxon>
        <taxon>Gobiiformes</taxon>
        <taxon>Gobioidei</taxon>
        <taxon>Gobiidae</taxon>
        <taxon>Gobionellinae</taxon>
        <taxon>Mugilogobius</taxon>
    </lineage>
</organism>
<feature type="region of interest" description="Disordered" evidence="1">
    <location>
        <begin position="11"/>
        <end position="37"/>
    </location>
</feature>
<evidence type="ECO:0000313" key="2">
    <source>
        <dbReference type="EMBL" id="KAK7891847.1"/>
    </source>
</evidence>
<keyword evidence="3" id="KW-1185">Reference proteome</keyword>
<sequence>MFGLLDNKVQLNPGQPGAGSHFSVTETTDHSKTHPKNHSLSLLLPADLENPFRASLAVSKPGITAAVCASRFQGQPRASPLLLTLSAEPYHLAHRPGCWSHCVLLALCYGIRLCLCLTIVPLPMCALETLDNIPVSTILINGNM</sequence>
<dbReference type="AlphaFoldDB" id="A0AAW0NAZ8"/>
<gene>
    <name evidence="2" type="ORF">WMY93_023810</name>
</gene>
<protein>
    <submittedName>
        <fullName evidence="2">Uncharacterized protein</fullName>
    </submittedName>
</protein>
<evidence type="ECO:0000256" key="1">
    <source>
        <dbReference type="SAM" id="MobiDB-lite"/>
    </source>
</evidence>
<accession>A0AAW0NAZ8</accession>
<name>A0AAW0NAZ8_9GOBI</name>
<proteinExistence type="predicted"/>